<dbReference type="InterPro" id="IPR011711">
    <property type="entry name" value="GntR_C"/>
</dbReference>
<keyword evidence="5" id="KW-0614">Plasmid</keyword>
<dbReference type="Pfam" id="PF00392">
    <property type="entry name" value="GntR"/>
    <property type="match status" value="1"/>
</dbReference>
<organism evidence="5 6">
    <name type="scientific">Shinella sedimenti</name>
    <dbReference type="NCBI Taxonomy" id="2919913"/>
    <lineage>
        <taxon>Bacteria</taxon>
        <taxon>Pseudomonadati</taxon>
        <taxon>Pseudomonadota</taxon>
        <taxon>Alphaproteobacteria</taxon>
        <taxon>Hyphomicrobiales</taxon>
        <taxon>Rhizobiaceae</taxon>
        <taxon>Shinella</taxon>
    </lineage>
</organism>
<dbReference type="SMART" id="SM00345">
    <property type="entry name" value="HTH_GNTR"/>
    <property type="match status" value="1"/>
</dbReference>
<dbReference type="PRINTS" id="PR00033">
    <property type="entry name" value="HTHASNC"/>
</dbReference>
<accession>A0ABT0CTQ3</accession>
<dbReference type="PANTHER" id="PTHR43537">
    <property type="entry name" value="TRANSCRIPTIONAL REGULATOR, GNTR FAMILY"/>
    <property type="match status" value="1"/>
</dbReference>
<dbReference type="Gene3D" id="1.10.10.10">
    <property type="entry name" value="Winged helix-like DNA-binding domain superfamily/Winged helix DNA-binding domain"/>
    <property type="match status" value="1"/>
</dbReference>
<evidence type="ECO:0000256" key="3">
    <source>
        <dbReference type="ARBA" id="ARBA00023163"/>
    </source>
</evidence>
<feature type="domain" description="HTH gntR-type" evidence="4">
    <location>
        <begin position="12"/>
        <end position="79"/>
    </location>
</feature>
<dbReference type="InterPro" id="IPR000485">
    <property type="entry name" value="AsnC-type_HTH_dom"/>
</dbReference>
<dbReference type="Pfam" id="PF07729">
    <property type="entry name" value="FCD"/>
    <property type="match status" value="1"/>
</dbReference>
<evidence type="ECO:0000259" key="4">
    <source>
        <dbReference type="PROSITE" id="PS50949"/>
    </source>
</evidence>
<dbReference type="PROSITE" id="PS50949">
    <property type="entry name" value="HTH_GNTR"/>
    <property type="match status" value="1"/>
</dbReference>
<gene>
    <name evidence="5" type="ORF">MKI86_22935</name>
</gene>
<geneLocation type="plasmid" evidence="5">
    <name>unnamed</name>
</geneLocation>
<dbReference type="Proteomes" id="UP001201844">
    <property type="component" value="Unassembled WGS sequence"/>
</dbReference>
<dbReference type="PANTHER" id="PTHR43537:SF45">
    <property type="entry name" value="GNTR FAMILY REGULATORY PROTEIN"/>
    <property type="match status" value="1"/>
</dbReference>
<reference evidence="5 6" key="1">
    <citation type="submission" date="2022-02" db="EMBL/GenBank/DDBJ databases">
        <title>Shinella B3.7 sp. nov., isolated from Sediment (Zhairuo Island).</title>
        <authorList>
            <person name="Chen G."/>
        </authorList>
    </citation>
    <scope>NUCLEOTIDE SEQUENCE [LARGE SCALE GENOMIC DNA]</scope>
    <source>
        <strain evidence="5 6">B3.7</strain>
        <plasmid evidence="5">unnamed</plasmid>
    </source>
</reference>
<dbReference type="EMBL" id="JAKVIN010000014">
    <property type="protein sequence ID" value="MCJ8151987.1"/>
    <property type="molecule type" value="Genomic_DNA"/>
</dbReference>
<dbReference type="Gene3D" id="1.20.120.530">
    <property type="entry name" value="GntR ligand-binding domain-like"/>
    <property type="match status" value="1"/>
</dbReference>
<evidence type="ECO:0000256" key="1">
    <source>
        <dbReference type="ARBA" id="ARBA00023015"/>
    </source>
</evidence>
<evidence type="ECO:0000256" key="2">
    <source>
        <dbReference type="ARBA" id="ARBA00023125"/>
    </source>
</evidence>
<dbReference type="InterPro" id="IPR000524">
    <property type="entry name" value="Tscrpt_reg_HTH_GntR"/>
</dbReference>
<dbReference type="CDD" id="cd07377">
    <property type="entry name" value="WHTH_GntR"/>
    <property type="match status" value="1"/>
</dbReference>
<comment type="caution">
    <text evidence="5">The sequence shown here is derived from an EMBL/GenBank/DDBJ whole genome shotgun (WGS) entry which is preliminary data.</text>
</comment>
<proteinExistence type="predicted"/>
<dbReference type="PRINTS" id="PR00035">
    <property type="entry name" value="HTHGNTR"/>
</dbReference>
<evidence type="ECO:0000313" key="5">
    <source>
        <dbReference type="EMBL" id="MCJ8151987.1"/>
    </source>
</evidence>
<sequence>MNVGATHYNLSAGIADNLVAVLEDAIVFLELRPNERLTEEEVAERYGVSRSPVRDALRSLEREGLVTREARKGIWVTPMSLRDFDEVYTCRIALEAIAAEQAARSTDTALKGRLWQVLDDMKTARDAGDARLFFKHDVRGSELIYEMADNVTLRRLLRGLEKQALRYRYHLYQRNRDVVDLSFNDTTRVFRAIVDGDAGQSHALERALIERIWSEARDVIRVDFGEGRK</sequence>
<dbReference type="InterPro" id="IPR008920">
    <property type="entry name" value="TF_FadR/GntR_C"/>
</dbReference>
<dbReference type="SUPFAM" id="SSF48008">
    <property type="entry name" value="GntR ligand-binding domain-like"/>
    <property type="match status" value="1"/>
</dbReference>
<keyword evidence="3" id="KW-0804">Transcription</keyword>
<dbReference type="RefSeq" id="WP_241605688.1">
    <property type="nucleotide sequence ID" value="NZ_JAKVIN010000014.1"/>
</dbReference>
<dbReference type="InterPro" id="IPR036390">
    <property type="entry name" value="WH_DNA-bd_sf"/>
</dbReference>
<name>A0ABT0CTQ3_9HYPH</name>
<dbReference type="SMART" id="SM00895">
    <property type="entry name" value="FCD"/>
    <property type="match status" value="1"/>
</dbReference>
<dbReference type="InterPro" id="IPR036388">
    <property type="entry name" value="WH-like_DNA-bd_sf"/>
</dbReference>
<dbReference type="SUPFAM" id="SSF46785">
    <property type="entry name" value="Winged helix' DNA-binding domain"/>
    <property type="match status" value="1"/>
</dbReference>
<evidence type="ECO:0000313" key="6">
    <source>
        <dbReference type="Proteomes" id="UP001201844"/>
    </source>
</evidence>
<keyword evidence="6" id="KW-1185">Reference proteome</keyword>
<protein>
    <submittedName>
        <fullName evidence="5">GntR family transcriptional regulator</fullName>
    </submittedName>
</protein>
<keyword evidence="2" id="KW-0238">DNA-binding</keyword>
<keyword evidence="1" id="KW-0805">Transcription regulation</keyword>